<organism evidence="1 2">
    <name type="scientific">Mycolicibacterium mageritense</name>
    <name type="common">Mycobacterium mageritense</name>
    <dbReference type="NCBI Taxonomy" id="53462"/>
    <lineage>
        <taxon>Bacteria</taxon>
        <taxon>Bacillati</taxon>
        <taxon>Actinomycetota</taxon>
        <taxon>Actinomycetes</taxon>
        <taxon>Mycobacteriales</taxon>
        <taxon>Mycobacteriaceae</taxon>
        <taxon>Mycolicibacterium</taxon>
    </lineage>
</organism>
<gene>
    <name evidence="1" type="ORF">MMAGJ_08270</name>
</gene>
<evidence type="ECO:0000313" key="2">
    <source>
        <dbReference type="Proteomes" id="UP000465622"/>
    </source>
</evidence>
<accession>A0ABM7HM27</accession>
<proteinExistence type="predicted"/>
<dbReference type="Proteomes" id="UP000465622">
    <property type="component" value="Chromosome"/>
</dbReference>
<evidence type="ECO:0000313" key="1">
    <source>
        <dbReference type="EMBL" id="BBX31545.1"/>
    </source>
</evidence>
<reference evidence="1 2" key="1">
    <citation type="journal article" date="2019" name="Emerg. Microbes Infect.">
        <title>Comprehensive subspecies identification of 175 nontuberculous mycobacteria species based on 7547 genomic profiles.</title>
        <authorList>
            <person name="Matsumoto Y."/>
            <person name="Kinjo T."/>
            <person name="Motooka D."/>
            <person name="Nabeya D."/>
            <person name="Jung N."/>
            <person name="Uechi K."/>
            <person name="Horii T."/>
            <person name="Iida T."/>
            <person name="Fujita J."/>
            <person name="Nakamura S."/>
        </authorList>
    </citation>
    <scope>NUCLEOTIDE SEQUENCE [LARGE SCALE GENOMIC DNA]</scope>
    <source>
        <strain evidence="1 2">JCM 12375</strain>
    </source>
</reference>
<dbReference type="RefSeq" id="WP_063835169.1">
    <property type="nucleotide sequence ID" value="NZ_AP022567.1"/>
</dbReference>
<name>A0ABM7HM27_MYCME</name>
<sequence>MSWDAPDLCWQFSVGNEPPDDLPVAWASATRAVAGDLGCRRNGRRIGFDNVMWKIASDNGWVCVGFALGGDADVNAYQRCNSFRLDTTVAQATVWLADDVQSELAGYEFVQWPIAGTRVLVPLIIDNHATWVDPKTDAVIAPIGALCRTASPLLTTGES</sequence>
<keyword evidence="2" id="KW-1185">Reference proteome</keyword>
<protein>
    <submittedName>
        <fullName evidence="1">Uncharacterized protein</fullName>
    </submittedName>
</protein>
<dbReference type="EMBL" id="AP022567">
    <property type="protein sequence ID" value="BBX31545.1"/>
    <property type="molecule type" value="Genomic_DNA"/>
</dbReference>